<reference evidence="1" key="1">
    <citation type="journal article" date="2015" name="Nature">
        <title>Complex archaea that bridge the gap between prokaryotes and eukaryotes.</title>
        <authorList>
            <person name="Spang A."/>
            <person name="Saw J.H."/>
            <person name="Jorgensen S.L."/>
            <person name="Zaremba-Niedzwiedzka K."/>
            <person name="Martijn J."/>
            <person name="Lind A.E."/>
            <person name="van Eijk R."/>
            <person name="Schleper C."/>
            <person name="Guy L."/>
            <person name="Ettema T.J."/>
        </authorList>
    </citation>
    <scope>NUCLEOTIDE SEQUENCE</scope>
</reference>
<accession>A0A0F8VU58</accession>
<proteinExistence type="predicted"/>
<evidence type="ECO:0000313" key="1">
    <source>
        <dbReference type="EMBL" id="KKK47878.1"/>
    </source>
</evidence>
<feature type="non-terminal residue" evidence="1">
    <location>
        <position position="52"/>
    </location>
</feature>
<name>A0A0F8VU58_9ZZZZ</name>
<gene>
    <name evidence="1" type="ORF">LCGC14_3150720</name>
</gene>
<protein>
    <submittedName>
        <fullName evidence="1">Uncharacterized protein</fullName>
    </submittedName>
</protein>
<sequence length="52" mass="6301">MSKEWPDFTADIGLEYWAIEVEKRIGTHKKRLDEMEGQHLDRRIIELDDVMR</sequence>
<organism evidence="1">
    <name type="scientific">marine sediment metagenome</name>
    <dbReference type="NCBI Taxonomy" id="412755"/>
    <lineage>
        <taxon>unclassified sequences</taxon>
        <taxon>metagenomes</taxon>
        <taxon>ecological metagenomes</taxon>
    </lineage>
</organism>
<comment type="caution">
    <text evidence="1">The sequence shown here is derived from an EMBL/GenBank/DDBJ whole genome shotgun (WGS) entry which is preliminary data.</text>
</comment>
<dbReference type="AlphaFoldDB" id="A0A0F8VU58"/>
<dbReference type="EMBL" id="LAZR01069348">
    <property type="protein sequence ID" value="KKK47878.1"/>
    <property type="molecule type" value="Genomic_DNA"/>
</dbReference>